<feature type="region of interest" description="Disordered" evidence="1">
    <location>
        <begin position="1"/>
        <end position="172"/>
    </location>
</feature>
<dbReference type="EMBL" id="CVMT01000007">
    <property type="protein sequence ID" value="CRG90021.1"/>
    <property type="molecule type" value="Genomic_DNA"/>
</dbReference>
<feature type="compositionally biased region" description="Basic and acidic residues" evidence="1">
    <location>
        <begin position="53"/>
        <end position="77"/>
    </location>
</feature>
<feature type="region of interest" description="Disordered" evidence="1">
    <location>
        <begin position="294"/>
        <end position="320"/>
    </location>
</feature>
<proteinExistence type="predicted"/>
<feature type="region of interest" description="Disordered" evidence="1">
    <location>
        <begin position="256"/>
        <end position="275"/>
    </location>
</feature>
<organism evidence="2 3">
    <name type="scientific">Talaromyces islandicus</name>
    <name type="common">Penicillium islandicum</name>
    <dbReference type="NCBI Taxonomy" id="28573"/>
    <lineage>
        <taxon>Eukaryota</taxon>
        <taxon>Fungi</taxon>
        <taxon>Dikarya</taxon>
        <taxon>Ascomycota</taxon>
        <taxon>Pezizomycotina</taxon>
        <taxon>Eurotiomycetes</taxon>
        <taxon>Eurotiomycetidae</taxon>
        <taxon>Eurotiales</taxon>
        <taxon>Trichocomaceae</taxon>
        <taxon>Talaromyces</taxon>
        <taxon>Talaromyces sect. Islandici</taxon>
    </lineage>
</organism>
<gene>
    <name evidence="2" type="ORF">PISL3812_07062</name>
</gene>
<evidence type="ECO:0000313" key="2">
    <source>
        <dbReference type="EMBL" id="CRG90021.1"/>
    </source>
</evidence>
<feature type="compositionally biased region" description="Basic residues" evidence="1">
    <location>
        <begin position="157"/>
        <end position="167"/>
    </location>
</feature>
<dbReference type="Proteomes" id="UP000054383">
    <property type="component" value="Unassembled WGS sequence"/>
</dbReference>
<keyword evidence="3" id="KW-1185">Reference proteome</keyword>
<name>A0A0U1M4S2_TALIS</name>
<evidence type="ECO:0000313" key="3">
    <source>
        <dbReference type="Proteomes" id="UP000054383"/>
    </source>
</evidence>
<accession>A0A0U1M4S2</accession>
<sequence>MVHGSKRTKDYKDTNSSVVSGNHDQESATSETFVPVISPSDKINRYFAGLEIQEPRTGENESHTEHGSHEVQDEPGQRETQQPRTLRHQSHAEYSHYEGQSDWDEMHVNPQAQRYTDSHREGDDPYARGETRRHESRREPERRERDHDYQDELERRANHKSQHKTLKSHGVNSTYGVAGAIFNRNVREAAKSKNREKHGRHGDHSSVSALEEPYRDDNDQDKLEKRAKSKQNYGTLKSYGITSTYGVANAMFNRDVREDANSREPKKHGRQLTRAERERYAKGWGVIKDAYQYQKKTKDRRSSERTYPQSHGTSEYEYGTNGYKADIPGKSVFHHLPGGRTSNYDANGKKKIRFKMGNAAMEENDQISSMTTVMFTDSVFFVIITKNYSMLASVPSSAEEISGFVQEIRNTIKGYGIGIPSHSGDMYLIPGVYNNEKKSLVDEKRVNLFWSLLMAEPGSPWFGRIQQEAFFTGEAQRTESDFSIGIFPGSNGSMELEFTDFEGCKTISSTNFRVENIHDTTGRGTHS</sequence>
<dbReference type="AlphaFoldDB" id="A0A0U1M4S2"/>
<protein>
    <submittedName>
        <fullName evidence="2">Uncharacterized protein</fullName>
    </submittedName>
</protein>
<feature type="compositionally biased region" description="Polar residues" evidence="1">
    <location>
        <begin position="14"/>
        <end position="32"/>
    </location>
</feature>
<reference evidence="2 3" key="1">
    <citation type="submission" date="2015-04" db="EMBL/GenBank/DDBJ databases">
        <authorList>
            <person name="Syromyatnikov M.Y."/>
            <person name="Popov V.N."/>
        </authorList>
    </citation>
    <scope>NUCLEOTIDE SEQUENCE [LARGE SCALE GENOMIC DNA]</scope>
    <source>
        <strain evidence="2">WF-38-12</strain>
    </source>
</reference>
<feature type="region of interest" description="Disordered" evidence="1">
    <location>
        <begin position="190"/>
        <end position="220"/>
    </location>
</feature>
<evidence type="ECO:0000256" key="1">
    <source>
        <dbReference type="SAM" id="MobiDB-lite"/>
    </source>
</evidence>
<feature type="compositionally biased region" description="Basic and acidic residues" evidence="1">
    <location>
        <begin position="116"/>
        <end position="156"/>
    </location>
</feature>